<evidence type="ECO:0000256" key="3">
    <source>
        <dbReference type="ARBA" id="ARBA00023134"/>
    </source>
</evidence>
<keyword evidence="6" id="KW-1185">Reference proteome</keyword>
<dbReference type="Proteomes" id="UP001431209">
    <property type="component" value="Unassembled WGS sequence"/>
</dbReference>
<evidence type="ECO:0000256" key="1">
    <source>
        <dbReference type="ARBA" id="ARBA00006270"/>
    </source>
</evidence>
<accession>A0AAW2ZHZ8</accession>
<dbReference type="InterPro" id="IPR001806">
    <property type="entry name" value="Small_GTPase"/>
</dbReference>
<dbReference type="GO" id="GO:0005525">
    <property type="term" value="F:GTP binding"/>
    <property type="evidence" value="ECO:0007669"/>
    <property type="project" value="UniProtKB-KW"/>
</dbReference>
<dbReference type="SUPFAM" id="SSF52540">
    <property type="entry name" value="P-loop containing nucleoside triphosphate hydrolases"/>
    <property type="match status" value="1"/>
</dbReference>
<dbReference type="AlphaFoldDB" id="A0AAW2ZHZ8"/>
<dbReference type="SMART" id="SM00174">
    <property type="entry name" value="RHO"/>
    <property type="match status" value="1"/>
</dbReference>
<dbReference type="InterPro" id="IPR027417">
    <property type="entry name" value="P-loop_NTPase"/>
</dbReference>
<dbReference type="SMART" id="SM00173">
    <property type="entry name" value="RAS"/>
    <property type="match status" value="1"/>
</dbReference>
<evidence type="ECO:0000256" key="4">
    <source>
        <dbReference type="ARBA" id="ARBA00023288"/>
    </source>
</evidence>
<protein>
    <submittedName>
        <fullName evidence="5">Ras-related protein Rab</fullName>
    </submittedName>
</protein>
<dbReference type="PROSITE" id="PS51420">
    <property type="entry name" value="RHO"/>
    <property type="match status" value="1"/>
</dbReference>
<name>A0AAW2ZHZ8_9EUKA</name>
<sequence length="201" mass="23251">MRNAWDYDYLCKIVVVGDSGAGKSCLLRRHIDEEFQSETLSTIAIDFKLKTLVLEEKVIKVQFWEGQERFQVIDTGYYRRANGILVVYDVTNEKSFQNIPRWLKQIHDYSTDDVKLILVGTKIDDIHRRVVSQEDGQRLAKQYEIPFIETSAKNNINVDEAFNNIIHSAAKTENINKKPQTPMPIAKEKDSTWFSSTCSIM</sequence>
<dbReference type="SMART" id="SM00175">
    <property type="entry name" value="RAB"/>
    <property type="match status" value="1"/>
</dbReference>
<gene>
    <name evidence="5" type="ORF">AKO1_013450</name>
</gene>
<dbReference type="NCBIfam" id="TIGR00231">
    <property type="entry name" value="small_GTP"/>
    <property type="match status" value="1"/>
</dbReference>
<dbReference type="PRINTS" id="PR00449">
    <property type="entry name" value="RASTRNSFRMNG"/>
</dbReference>
<dbReference type="InterPro" id="IPR050305">
    <property type="entry name" value="Small_GTPase_Rab"/>
</dbReference>
<comment type="similarity">
    <text evidence="1">Belongs to the small GTPase superfamily. Rab family.</text>
</comment>
<reference evidence="5 6" key="1">
    <citation type="submission" date="2024-03" db="EMBL/GenBank/DDBJ databases">
        <title>The Acrasis kona genome and developmental transcriptomes reveal deep origins of eukaryotic multicellular pathways.</title>
        <authorList>
            <person name="Sheikh S."/>
            <person name="Fu C.-J."/>
            <person name="Brown M.W."/>
            <person name="Baldauf S.L."/>
        </authorList>
    </citation>
    <scope>NUCLEOTIDE SEQUENCE [LARGE SCALE GENOMIC DNA]</scope>
    <source>
        <strain evidence="5 6">ATCC MYA-3509</strain>
    </source>
</reference>
<dbReference type="Pfam" id="PF00071">
    <property type="entry name" value="Ras"/>
    <property type="match status" value="1"/>
</dbReference>
<comment type="caution">
    <text evidence="5">The sequence shown here is derived from an EMBL/GenBank/DDBJ whole genome shotgun (WGS) entry which is preliminary data.</text>
</comment>
<dbReference type="InterPro" id="IPR005225">
    <property type="entry name" value="Small_GTP-bd"/>
</dbReference>
<proteinExistence type="inferred from homology"/>
<evidence type="ECO:0000256" key="2">
    <source>
        <dbReference type="ARBA" id="ARBA00022741"/>
    </source>
</evidence>
<dbReference type="PROSITE" id="PS51419">
    <property type="entry name" value="RAB"/>
    <property type="match status" value="1"/>
</dbReference>
<dbReference type="SMART" id="SM00176">
    <property type="entry name" value="RAN"/>
    <property type="match status" value="1"/>
</dbReference>
<organism evidence="5 6">
    <name type="scientific">Acrasis kona</name>
    <dbReference type="NCBI Taxonomy" id="1008807"/>
    <lineage>
        <taxon>Eukaryota</taxon>
        <taxon>Discoba</taxon>
        <taxon>Heterolobosea</taxon>
        <taxon>Tetramitia</taxon>
        <taxon>Eutetramitia</taxon>
        <taxon>Acrasidae</taxon>
        <taxon>Acrasis</taxon>
    </lineage>
</organism>
<dbReference type="FunFam" id="3.40.50.300:FF:001129">
    <property type="entry name" value="ras-related protein Rab-44 isoform X2"/>
    <property type="match status" value="1"/>
</dbReference>
<dbReference type="Gene3D" id="3.40.50.300">
    <property type="entry name" value="P-loop containing nucleotide triphosphate hydrolases"/>
    <property type="match status" value="1"/>
</dbReference>
<evidence type="ECO:0000313" key="6">
    <source>
        <dbReference type="Proteomes" id="UP001431209"/>
    </source>
</evidence>
<dbReference type="PROSITE" id="PS51421">
    <property type="entry name" value="RAS"/>
    <property type="match status" value="1"/>
</dbReference>
<keyword evidence="3" id="KW-0342">GTP-binding</keyword>
<keyword evidence="2" id="KW-0547">Nucleotide-binding</keyword>
<dbReference type="CDD" id="cd00154">
    <property type="entry name" value="Rab"/>
    <property type="match status" value="1"/>
</dbReference>
<dbReference type="EMBL" id="JAOPGA020001503">
    <property type="protein sequence ID" value="KAL0488979.1"/>
    <property type="molecule type" value="Genomic_DNA"/>
</dbReference>
<dbReference type="GO" id="GO:0003924">
    <property type="term" value="F:GTPase activity"/>
    <property type="evidence" value="ECO:0007669"/>
    <property type="project" value="InterPro"/>
</dbReference>
<evidence type="ECO:0000313" key="5">
    <source>
        <dbReference type="EMBL" id="KAL0488979.1"/>
    </source>
</evidence>
<keyword evidence="4" id="KW-0449">Lipoprotein</keyword>
<dbReference type="PANTHER" id="PTHR47980">
    <property type="entry name" value="LD44762P"/>
    <property type="match status" value="1"/>
</dbReference>